<keyword evidence="3" id="KW-1185">Reference proteome</keyword>
<accession>A0AAV8UYU7</accession>
<dbReference type="AlphaFoldDB" id="A0AAV8UYU7"/>
<feature type="region of interest" description="Disordered" evidence="1">
    <location>
        <begin position="1"/>
        <end position="35"/>
    </location>
</feature>
<feature type="compositionally biased region" description="Basic and acidic residues" evidence="1">
    <location>
        <begin position="22"/>
        <end position="32"/>
    </location>
</feature>
<evidence type="ECO:0000256" key="1">
    <source>
        <dbReference type="SAM" id="MobiDB-lite"/>
    </source>
</evidence>
<feature type="compositionally biased region" description="Basic and acidic residues" evidence="1">
    <location>
        <begin position="145"/>
        <end position="158"/>
    </location>
</feature>
<evidence type="ECO:0000313" key="3">
    <source>
        <dbReference type="Proteomes" id="UP001157974"/>
    </source>
</evidence>
<comment type="caution">
    <text evidence="2">The sequence shown here is derived from an EMBL/GenBank/DDBJ whole genome shotgun (WGS) entry which is preliminary data.</text>
</comment>
<feature type="region of interest" description="Disordered" evidence="1">
    <location>
        <begin position="145"/>
        <end position="166"/>
    </location>
</feature>
<dbReference type="EMBL" id="JAMWBK010000002">
    <property type="protein sequence ID" value="KAJ8907788.1"/>
    <property type="molecule type" value="Genomic_DNA"/>
</dbReference>
<name>A0AAV8UYU7_9RHOD</name>
<sequence length="166" mass="19081">MVSETRTPEWSFRNSHSAQDIKALEDKQERGLTEPVDIELGERDENRQTVTDFLDAQEEEHVVRIRLDHLADDFVFSCDEDDDIFGTVSATSAMIDMSEADQPLRRRISYAPELPRKESSEVQIRPSKSNMVNFVPPHLLVEQENERPLCGKPDLGRDRSRHFSVA</sequence>
<proteinExistence type="predicted"/>
<gene>
    <name evidence="2" type="ORF">NDN08_007892</name>
</gene>
<protein>
    <submittedName>
        <fullName evidence="2">Uncharacterized protein</fullName>
    </submittedName>
</protein>
<evidence type="ECO:0000313" key="2">
    <source>
        <dbReference type="EMBL" id="KAJ8907788.1"/>
    </source>
</evidence>
<dbReference type="Proteomes" id="UP001157974">
    <property type="component" value="Unassembled WGS sequence"/>
</dbReference>
<reference evidence="2 3" key="1">
    <citation type="journal article" date="2023" name="Nat. Commun.">
        <title>Origin of minicircular mitochondrial genomes in red algae.</title>
        <authorList>
            <person name="Lee Y."/>
            <person name="Cho C.H."/>
            <person name="Lee Y.M."/>
            <person name="Park S.I."/>
            <person name="Yang J.H."/>
            <person name="West J.A."/>
            <person name="Bhattacharya D."/>
            <person name="Yoon H.S."/>
        </authorList>
    </citation>
    <scope>NUCLEOTIDE SEQUENCE [LARGE SCALE GENOMIC DNA]</scope>
    <source>
        <strain evidence="2 3">CCMP1338</strain>
        <tissue evidence="2">Whole cell</tissue>
    </source>
</reference>
<organism evidence="2 3">
    <name type="scientific">Rhodosorus marinus</name>
    <dbReference type="NCBI Taxonomy" id="101924"/>
    <lineage>
        <taxon>Eukaryota</taxon>
        <taxon>Rhodophyta</taxon>
        <taxon>Stylonematophyceae</taxon>
        <taxon>Stylonematales</taxon>
        <taxon>Stylonemataceae</taxon>
        <taxon>Rhodosorus</taxon>
    </lineage>
</organism>